<dbReference type="Proteomes" id="UP000178336">
    <property type="component" value="Unassembled WGS sequence"/>
</dbReference>
<dbReference type="STRING" id="1797724.A3A48_03295"/>
<dbReference type="NCBIfam" id="TIGR02436">
    <property type="entry name" value="four helix bundle protein"/>
    <property type="match status" value="1"/>
</dbReference>
<dbReference type="CDD" id="cd16377">
    <property type="entry name" value="23S_rRNA_IVP_like"/>
    <property type="match status" value="1"/>
</dbReference>
<dbReference type="Gene3D" id="1.20.1440.60">
    <property type="entry name" value="23S rRNA-intervening sequence"/>
    <property type="match status" value="1"/>
</dbReference>
<dbReference type="PANTHER" id="PTHR38471">
    <property type="entry name" value="FOUR HELIX BUNDLE PROTEIN"/>
    <property type="match status" value="1"/>
</dbReference>
<evidence type="ECO:0000313" key="1">
    <source>
        <dbReference type="EMBL" id="OGD94347.1"/>
    </source>
</evidence>
<dbReference type="InterPro" id="IPR036583">
    <property type="entry name" value="23S_rRNA_IVS_sf"/>
</dbReference>
<dbReference type="PANTHER" id="PTHR38471:SF2">
    <property type="entry name" value="FOUR HELIX BUNDLE PROTEIN"/>
    <property type="match status" value="1"/>
</dbReference>
<sequence length="118" mass="13710">MINFEKPRIFQEAVDFSLDVYKLTRNFPKEESFGITSQLRRAAVSISLNIAEGSSRTKKEFSHFLDMARGSCYEIVPLLKISLGLNYIKEIEYQAYYERIDLLVRKINALKKSINLKP</sequence>
<comment type="caution">
    <text evidence="1">The sequence shown here is derived from an EMBL/GenBank/DDBJ whole genome shotgun (WGS) entry which is preliminary data.</text>
</comment>
<dbReference type="EMBL" id="MFBN01000049">
    <property type="protein sequence ID" value="OGD94347.1"/>
    <property type="molecule type" value="Genomic_DNA"/>
</dbReference>
<organism evidence="1 2">
    <name type="scientific">Candidatus Curtissbacteria bacterium RIFCSPLOWO2_01_FULL_37_9</name>
    <dbReference type="NCBI Taxonomy" id="1797724"/>
    <lineage>
        <taxon>Bacteria</taxon>
        <taxon>Candidatus Curtissiibacteriota</taxon>
    </lineage>
</organism>
<reference evidence="1 2" key="1">
    <citation type="journal article" date="2016" name="Nat. Commun.">
        <title>Thousands of microbial genomes shed light on interconnected biogeochemical processes in an aquifer system.</title>
        <authorList>
            <person name="Anantharaman K."/>
            <person name="Brown C.T."/>
            <person name="Hug L.A."/>
            <person name="Sharon I."/>
            <person name="Castelle C.J."/>
            <person name="Probst A.J."/>
            <person name="Thomas B.C."/>
            <person name="Singh A."/>
            <person name="Wilkins M.J."/>
            <person name="Karaoz U."/>
            <person name="Brodie E.L."/>
            <person name="Williams K.H."/>
            <person name="Hubbard S.S."/>
            <person name="Banfield J.F."/>
        </authorList>
    </citation>
    <scope>NUCLEOTIDE SEQUENCE [LARGE SCALE GENOMIC DNA]</scope>
</reference>
<accession>A0A1F5GRD5</accession>
<protein>
    <recommendedName>
        <fullName evidence="3">Four helix bundle protein</fullName>
    </recommendedName>
</protein>
<name>A0A1F5GRD5_9BACT</name>
<dbReference type="SUPFAM" id="SSF158446">
    <property type="entry name" value="IVS-encoded protein-like"/>
    <property type="match status" value="1"/>
</dbReference>
<proteinExistence type="predicted"/>
<gene>
    <name evidence="1" type="ORF">A3A48_03295</name>
</gene>
<evidence type="ECO:0008006" key="3">
    <source>
        <dbReference type="Google" id="ProtNLM"/>
    </source>
</evidence>
<dbReference type="InterPro" id="IPR012657">
    <property type="entry name" value="23S_rRNA-intervening_sequence"/>
</dbReference>
<evidence type="ECO:0000313" key="2">
    <source>
        <dbReference type="Proteomes" id="UP000178336"/>
    </source>
</evidence>
<dbReference type="AlphaFoldDB" id="A0A1F5GRD5"/>
<dbReference type="Pfam" id="PF05635">
    <property type="entry name" value="23S_rRNA_IVP"/>
    <property type="match status" value="1"/>
</dbReference>